<evidence type="ECO:0000313" key="1">
    <source>
        <dbReference type="EMBL" id="QWV94690.1"/>
    </source>
</evidence>
<proteinExistence type="predicted"/>
<gene>
    <name evidence="1" type="ORF">KP004_05795</name>
</gene>
<sequence>MNAKENFCREKTDQVLFAVIAHTFHSSRNRFASFLGGNAFGEEVVLALSGTICYELNALRE</sequence>
<reference evidence="1 2" key="1">
    <citation type="submission" date="2021-06" db="EMBL/GenBank/DDBJ databases">
        <title>Gemonas diversity in paddy soil.</title>
        <authorList>
            <person name="Liu G."/>
        </authorList>
    </citation>
    <scope>NUCLEOTIDE SEQUENCE [LARGE SCALE GENOMIC DNA]</scope>
    <source>
        <strain evidence="1 2">RG10</strain>
    </source>
</reference>
<protein>
    <submittedName>
        <fullName evidence="1">Uncharacterized protein</fullName>
    </submittedName>
</protein>
<name>A0ABX8J8C5_9BACT</name>
<keyword evidence="2" id="KW-1185">Reference proteome</keyword>
<evidence type="ECO:0000313" key="2">
    <source>
        <dbReference type="Proteomes" id="UP000683557"/>
    </source>
</evidence>
<dbReference type="EMBL" id="CP076723">
    <property type="protein sequence ID" value="QWV94690.1"/>
    <property type="molecule type" value="Genomic_DNA"/>
</dbReference>
<dbReference type="RefSeq" id="WP_216801415.1">
    <property type="nucleotide sequence ID" value="NZ_CP076723.1"/>
</dbReference>
<accession>A0ABX8J8C5</accession>
<organism evidence="1 2">
    <name type="scientific">Geomonas oryzisoli</name>
    <dbReference type="NCBI Taxonomy" id="2847992"/>
    <lineage>
        <taxon>Bacteria</taxon>
        <taxon>Pseudomonadati</taxon>
        <taxon>Thermodesulfobacteriota</taxon>
        <taxon>Desulfuromonadia</taxon>
        <taxon>Geobacterales</taxon>
        <taxon>Geobacteraceae</taxon>
        <taxon>Geomonas</taxon>
    </lineage>
</organism>
<dbReference type="Proteomes" id="UP000683557">
    <property type="component" value="Chromosome"/>
</dbReference>